<keyword evidence="7" id="KW-0963">Cytoplasm</keyword>
<keyword evidence="5 7" id="KW-0378">Hydrolase</keyword>
<keyword evidence="7" id="KW-0690">Ribosome biogenesis</keyword>
<comment type="subcellular location">
    <subcellularLocation>
        <location evidence="7">Cytoplasm</location>
    </subcellularLocation>
</comment>
<evidence type="ECO:0000313" key="9">
    <source>
        <dbReference type="Proteomes" id="UP000664761"/>
    </source>
</evidence>
<comment type="cofactor">
    <cofactor evidence="7">
        <name>Zn(2+)</name>
        <dbReference type="ChEBI" id="CHEBI:29105"/>
    </cofactor>
    <text evidence="7">Binds 1 zinc ion.</text>
</comment>
<organism evidence="8 9">
    <name type="scientific">Sneathiella sedimenti</name>
    <dbReference type="NCBI Taxonomy" id="2816034"/>
    <lineage>
        <taxon>Bacteria</taxon>
        <taxon>Pseudomonadati</taxon>
        <taxon>Pseudomonadota</taxon>
        <taxon>Alphaproteobacteria</taxon>
        <taxon>Sneathiellales</taxon>
        <taxon>Sneathiellaceae</taxon>
        <taxon>Sneathiella</taxon>
    </lineage>
</organism>
<evidence type="ECO:0000313" key="8">
    <source>
        <dbReference type="EMBL" id="MBO0332575.1"/>
    </source>
</evidence>
<dbReference type="EC" id="3.1.-.-" evidence="7"/>
<dbReference type="NCBIfam" id="TIGR00043">
    <property type="entry name" value="rRNA maturation RNase YbeY"/>
    <property type="match status" value="1"/>
</dbReference>
<sequence>MEDLPFTIDLATTISDSPWRETVPDIDDLAAEAVRATLLSVSPEFRLTPIAGAPKPTVEISLVFTNDADIHALNRDYRDKDKPTNVLSFPDTPLNQTELANAVLMGEPLLLGDIVMARETLIREAKEQSKSFRDHLTHLLVHGVLHLAGFDHMEENEAEKMENLEIMILQSLHIPNPYELSDQPRQEIPDKK</sequence>
<dbReference type="PANTHER" id="PTHR46986">
    <property type="entry name" value="ENDORIBONUCLEASE YBEY, CHLOROPLASTIC"/>
    <property type="match status" value="1"/>
</dbReference>
<dbReference type="InterPro" id="IPR002036">
    <property type="entry name" value="YbeY"/>
</dbReference>
<keyword evidence="7" id="KW-0698">rRNA processing</keyword>
<protein>
    <recommendedName>
        <fullName evidence="7">Endoribonuclease YbeY</fullName>
        <ecNumber evidence="7">3.1.-.-</ecNumber>
    </recommendedName>
</protein>
<dbReference type="HAMAP" id="MF_00009">
    <property type="entry name" value="Endoribonucl_YbeY"/>
    <property type="match status" value="1"/>
</dbReference>
<feature type="binding site" evidence="7">
    <location>
        <position position="146"/>
    </location>
    <ligand>
        <name>Zn(2+)</name>
        <dbReference type="ChEBI" id="CHEBI:29105"/>
        <note>catalytic</note>
    </ligand>
</feature>
<dbReference type="InterPro" id="IPR020549">
    <property type="entry name" value="YbeY_CS"/>
</dbReference>
<gene>
    <name evidence="7 8" type="primary">ybeY</name>
    <name evidence="8" type="ORF">J0X12_03050</name>
</gene>
<reference evidence="8 9" key="1">
    <citation type="submission" date="2021-03" db="EMBL/GenBank/DDBJ databases">
        <title>Sneathiella sp. CAU 1612 isolated from Kang Won-do.</title>
        <authorList>
            <person name="Kim W."/>
        </authorList>
    </citation>
    <scope>NUCLEOTIDE SEQUENCE [LARGE SCALE GENOMIC DNA]</scope>
    <source>
        <strain evidence="8 9">CAU 1612</strain>
    </source>
</reference>
<comment type="caution">
    <text evidence="8">The sequence shown here is derived from an EMBL/GenBank/DDBJ whole genome shotgun (WGS) entry which is preliminary data.</text>
</comment>
<evidence type="ECO:0000256" key="3">
    <source>
        <dbReference type="ARBA" id="ARBA00022723"/>
    </source>
</evidence>
<proteinExistence type="inferred from homology"/>
<evidence type="ECO:0000256" key="2">
    <source>
        <dbReference type="ARBA" id="ARBA00022722"/>
    </source>
</evidence>
<name>A0ABS3F2A2_9PROT</name>
<feature type="binding site" evidence="7">
    <location>
        <position position="142"/>
    </location>
    <ligand>
        <name>Zn(2+)</name>
        <dbReference type="ChEBI" id="CHEBI:29105"/>
        <note>catalytic</note>
    </ligand>
</feature>
<comment type="function">
    <text evidence="7">Single strand-specific metallo-endoribonuclease involved in late-stage 70S ribosome quality control and in maturation of the 3' terminus of the 16S rRNA.</text>
</comment>
<keyword evidence="4 7" id="KW-0255">Endonuclease</keyword>
<keyword evidence="3 7" id="KW-0479">Metal-binding</keyword>
<keyword evidence="9" id="KW-1185">Reference proteome</keyword>
<keyword evidence="6 7" id="KW-0862">Zinc</keyword>
<evidence type="ECO:0000256" key="6">
    <source>
        <dbReference type="ARBA" id="ARBA00022833"/>
    </source>
</evidence>
<dbReference type="PANTHER" id="PTHR46986:SF1">
    <property type="entry name" value="ENDORIBONUCLEASE YBEY, CHLOROPLASTIC"/>
    <property type="match status" value="1"/>
</dbReference>
<comment type="similarity">
    <text evidence="1 7">Belongs to the endoribonuclease YbeY family.</text>
</comment>
<dbReference type="SUPFAM" id="SSF55486">
    <property type="entry name" value="Metalloproteases ('zincins'), catalytic domain"/>
    <property type="match status" value="1"/>
</dbReference>
<dbReference type="PROSITE" id="PS01306">
    <property type="entry name" value="UPF0054"/>
    <property type="match status" value="1"/>
</dbReference>
<evidence type="ECO:0000256" key="5">
    <source>
        <dbReference type="ARBA" id="ARBA00022801"/>
    </source>
</evidence>
<accession>A0ABS3F2A2</accession>
<dbReference type="EMBL" id="JAFLNC010000001">
    <property type="protein sequence ID" value="MBO0332575.1"/>
    <property type="molecule type" value="Genomic_DNA"/>
</dbReference>
<dbReference type="RefSeq" id="WP_207042103.1">
    <property type="nucleotide sequence ID" value="NZ_JAFLNC010000001.1"/>
</dbReference>
<evidence type="ECO:0000256" key="4">
    <source>
        <dbReference type="ARBA" id="ARBA00022759"/>
    </source>
</evidence>
<keyword evidence="2 7" id="KW-0540">Nuclease</keyword>
<feature type="binding site" evidence="7">
    <location>
        <position position="152"/>
    </location>
    <ligand>
        <name>Zn(2+)</name>
        <dbReference type="ChEBI" id="CHEBI:29105"/>
        <note>catalytic</note>
    </ligand>
</feature>
<dbReference type="Pfam" id="PF02130">
    <property type="entry name" value="YbeY"/>
    <property type="match status" value="1"/>
</dbReference>
<dbReference type="Gene3D" id="3.40.390.30">
    <property type="entry name" value="Metalloproteases ('zincins'), catalytic domain"/>
    <property type="match status" value="1"/>
</dbReference>
<dbReference type="Proteomes" id="UP000664761">
    <property type="component" value="Unassembled WGS sequence"/>
</dbReference>
<evidence type="ECO:0000256" key="7">
    <source>
        <dbReference type="HAMAP-Rule" id="MF_00009"/>
    </source>
</evidence>
<evidence type="ECO:0000256" key="1">
    <source>
        <dbReference type="ARBA" id="ARBA00010875"/>
    </source>
</evidence>
<dbReference type="InterPro" id="IPR023091">
    <property type="entry name" value="MetalPrtase_cat_dom_sf_prd"/>
</dbReference>